<protein>
    <submittedName>
        <fullName evidence="1">Uncharacterized protein</fullName>
    </submittedName>
</protein>
<gene>
    <name evidence="1" type="ORF">Xmir_01540</name>
</gene>
<dbReference type="RefSeq" id="WP_145956878.1">
    <property type="nucleotide sequence ID" value="NZ_CAWNQI010000095.1"/>
</dbReference>
<dbReference type="EMBL" id="NITZ01000006">
    <property type="protein sequence ID" value="PHM49184.1"/>
    <property type="molecule type" value="Genomic_DNA"/>
</dbReference>
<evidence type="ECO:0000313" key="2">
    <source>
        <dbReference type="Proteomes" id="UP000221980"/>
    </source>
</evidence>
<sequence>MSILFSNHPDGVTEIIASTLKNISAAGWTDTSPGLDLSDVSTSMPIDAFHVDGDVFAKTKSLTEAAQKVGWRYLLLSGGAVVADIHLNLKDDKLNFVSMTLDGPTLASTIQALHAAESDARVQQQEFQLRELNLAWCDFKALWLHNQSQDFIIPIDPTFGHGLTNHQLYDLNEVTQSLLRHADFT</sequence>
<dbReference type="OrthoDB" id="6445167at2"/>
<keyword evidence="2" id="KW-1185">Reference proteome</keyword>
<proteinExistence type="predicted"/>
<dbReference type="Proteomes" id="UP000221980">
    <property type="component" value="Unassembled WGS sequence"/>
</dbReference>
<accession>A0A2D0JSA9</accession>
<organism evidence="1 2">
    <name type="scientific">Xenorhabdus miraniensis</name>
    <dbReference type="NCBI Taxonomy" id="351674"/>
    <lineage>
        <taxon>Bacteria</taxon>
        <taxon>Pseudomonadati</taxon>
        <taxon>Pseudomonadota</taxon>
        <taxon>Gammaproteobacteria</taxon>
        <taxon>Enterobacterales</taxon>
        <taxon>Morganellaceae</taxon>
        <taxon>Xenorhabdus</taxon>
    </lineage>
</organism>
<evidence type="ECO:0000313" key="1">
    <source>
        <dbReference type="EMBL" id="PHM49184.1"/>
    </source>
</evidence>
<name>A0A2D0JSA9_9GAMM</name>
<dbReference type="AlphaFoldDB" id="A0A2D0JSA9"/>
<reference evidence="1 2" key="1">
    <citation type="journal article" date="2017" name="Nat. Microbiol.">
        <title>Natural product diversity associated with the nematode symbionts Photorhabdus and Xenorhabdus.</title>
        <authorList>
            <person name="Tobias N.J."/>
            <person name="Wolff H."/>
            <person name="Djahanschiri B."/>
            <person name="Grundmann F."/>
            <person name="Kronenwerth M."/>
            <person name="Shi Y.M."/>
            <person name="Simonyi S."/>
            <person name="Grun P."/>
            <person name="Shapiro-Ilan D."/>
            <person name="Pidot S.J."/>
            <person name="Stinear T.P."/>
            <person name="Ebersberger I."/>
            <person name="Bode H.B."/>
        </authorList>
    </citation>
    <scope>NUCLEOTIDE SEQUENCE [LARGE SCALE GENOMIC DNA]</scope>
    <source>
        <strain evidence="1 2">DSM 17902</strain>
    </source>
</reference>
<comment type="caution">
    <text evidence="1">The sequence shown here is derived from an EMBL/GenBank/DDBJ whole genome shotgun (WGS) entry which is preliminary data.</text>
</comment>